<dbReference type="Proteomes" id="UP001243623">
    <property type="component" value="Chromosome"/>
</dbReference>
<evidence type="ECO:0000313" key="1">
    <source>
        <dbReference type="EMBL" id="WIW71371.1"/>
    </source>
</evidence>
<dbReference type="EMBL" id="CP120678">
    <property type="protein sequence ID" value="WIW71371.1"/>
    <property type="molecule type" value="Genomic_DNA"/>
</dbReference>
<protein>
    <submittedName>
        <fullName evidence="1">Uncharacterized protein</fullName>
    </submittedName>
</protein>
<dbReference type="KEGG" id="sgbi:P3F81_03405"/>
<dbReference type="RefSeq" id="WP_147667688.1">
    <property type="nucleotide sequence ID" value="NZ_CP120678.1"/>
</dbReference>
<proteinExistence type="predicted"/>
<evidence type="ECO:0000313" key="2">
    <source>
        <dbReference type="Proteomes" id="UP001243623"/>
    </source>
</evidence>
<name>A0A9Y2ETB5_9FIRM</name>
<organism evidence="1 2">
    <name type="scientific">Selenobaculum gibii</name>
    <dbReference type="NCBI Taxonomy" id="3054208"/>
    <lineage>
        <taxon>Bacteria</taxon>
        <taxon>Bacillati</taxon>
        <taxon>Bacillota</taxon>
        <taxon>Negativicutes</taxon>
        <taxon>Selenomonadales</taxon>
        <taxon>Selenomonadaceae</taxon>
        <taxon>Selenobaculum</taxon>
    </lineage>
</organism>
<reference evidence="1" key="1">
    <citation type="submission" date="2023-03" db="EMBL/GenBank/DDBJ databases">
        <title>Selenobaculum gbiensis gen. nov. sp. nov., a new bacterium isolated from the gut microbiota of IBD patient.</title>
        <authorList>
            <person name="Yeo S."/>
            <person name="Park H."/>
            <person name="Huh C.S."/>
        </authorList>
    </citation>
    <scope>NUCLEOTIDE SEQUENCE</scope>
    <source>
        <strain evidence="1">ICN-92133</strain>
    </source>
</reference>
<gene>
    <name evidence="1" type="ORF">P3F81_03405</name>
</gene>
<sequence length="422" mass="45359">MSENLFAYTATNAGYSTGTAGAIHGDRTAASSTVFTAVKNKIGSGLNGDPAFFNFFEGNSSRLVLRQYTYSTTDLRANQIIAPQGNWQAPLATPTWSAVANLHGVANYSSSWLYATGYDLSKIAVVNMGTDYSQDFEYSFPTSFTNFTNPYADGVFHGEAMVVVGTSLYALFYVNKGSGYGTYYDSIVAKFNIDTDLGELTFDSYVTAGKNSFTLDLYNNKLYVCSLGGMQNAGSGNAETKLSIIDLSNFTQAGVTHVTIDNPTTNGDFRDISIVNDNHVYLFLGHYDVSFGNLVGGVYHTTLANLTTPSNWTKIIDVNSMGYLWGIHADGYRLWFVKGTPIDVFDGTPTATVTASKSFSITDMSDFNGGNLNSACFIAPDVVTGAGKLKAAGVSAPSASKSLASHIRLAREARELAEKCKK</sequence>
<dbReference type="AlphaFoldDB" id="A0A9Y2ETB5"/>
<keyword evidence="2" id="KW-1185">Reference proteome</keyword>
<accession>A0A9Y2ETB5</accession>